<feature type="transmembrane region" description="Helical" evidence="6">
    <location>
        <begin position="372"/>
        <end position="392"/>
    </location>
</feature>
<feature type="transmembrane region" description="Helical" evidence="6">
    <location>
        <begin position="98"/>
        <end position="117"/>
    </location>
</feature>
<dbReference type="PANTHER" id="PTHR42826">
    <property type="entry name" value="DICARBOXYLATE TRANSPORTER 2.1, CHLOROPLASTIC"/>
    <property type="match status" value="1"/>
</dbReference>
<comment type="subcellular location">
    <subcellularLocation>
        <location evidence="1">Membrane</location>
        <topology evidence="1">Multi-pass membrane protein</topology>
    </subcellularLocation>
</comment>
<feature type="transmembrane region" description="Helical" evidence="6">
    <location>
        <begin position="230"/>
        <end position="254"/>
    </location>
</feature>
<organism evidence="7 8">
    <name type="scientific">Candidatus Clostridium helianthi</name>
    <dbReference type="NCBI Taxonomy" id="3381660"/>
    <lineage>
        <taxon>Bacteria</taxon>
        <taxon>Bacillati</taxon>
        <taxon>Bacillota</taxon>
        <taxon>Clostridia</taxon>
        <taxon>Eubacteriales</taxon>
        <taxon>Clostridiaceae</taxon>
        <taxon>Clostridium</taxon>
    </lineage>
</organism>
<keyword evidence="3 6" id="KW-0812">Transmembrane</keyword>
<keyword evidence="8" id="KW-1185">Reference proteome</keyword>
<accession>A0ABW8SET9</accession>
<keyword evidence="4 6" id="KW-1133">Transmembrane helix</keyword>
<dbReference type="NCBIfam" id="TIGR00785">
    <property type="entry name" value="dass"/>
    <property type="match status" value="1"/>
</dbReference>
<evidence type="ECO:0000313" key="8">
    <source>
        <dbReference type="Proteomes" id="UP001623600"/>
    </source>
</evidence>
<name>A0ABW8SET9_9CLOT</name>
<reference evidence="7 8" key="1">
    <citation type="submission" date="2024-11" db="EMBL/GenBank/DDBJ databases">
        <authorList>
            <person name="Heng Y.C."/>
            <person name="Lim A.C.H."/>
            <person name="Lee J.K.Y."/>
            <person name="Kittelmann S."/>
        </authorList>
    </citation>
    <scope>NUCLEOTIDE SEQUENCE [LARGE SCALE GENOMIC DNA]</scope>
    <source>
        <strain evidence="7 8">WILCCON 0112</strain>
    </source>
</reference>
<feature type="transmembrane region" description="Helical" evidence="6">
    <location>
        <begin position="285"/>
        <end position="303"/>
    </location>
</feature>
<feature type="transmembrane region" description="Helical" evidence="6">
    <location>
        <begin position="434"/>
        <end position="452"/>
    </location>
</feature>
<feature type="transmembrane region" description="Helical" evidence="6">
    <location>
        <begin position="49"/>
        <end position="78"/>
    </location>
</feature>
<evidence type="ECO:0000256" key="3">
    <source>
        <dbReference type="ARBA" id="ARBA00022692"/>
    </source>
</evidence>
<dbReference type="InterPro" id="IPR001898">
    <property type="entry name" value="SLC13A/DASS"/>
</dbReference>
<evidence type="ECO:0000313" key="7">
    <source>
        <dbReference type="EMBL" id="MFL0168632.1"/>
    </source>
</evidence>
<dbReference type="InterPro" id="IPR030676">
    <property type="entry name" value="CitT-rel"/>
</dbReference>
<comment type="caution">
    <text evidence="7">The sequence shown here is derived from an EMBL/GenBank/DDBJ whole genome shotgun (WGS) entry which is preliminary data.</text>
</comment>
<sequence length="485" mass="52917">MVVQNTNVNENEVKLTPNVKVIPLIVSIMVGVAICFLPKPAEIPQNGWYLLAVFMSIIVSCAIGATSVGLAAFIGIFVLTFTHIITVQTAFSSYSESLIWLIVCADCLSMGITNTGLGQRIAYNIIKVIGKRTIGAGYALVLCEILLGAFVPSATSRSAGIVLPIAKSLAEGYGSKVEDGTQGKAGEFLLLTALHSNFISSSFFMTASAVNFLAITMAKGLGVDGNISLQTWFLVGLGPCLVGFIIIPLIIFFICPPEIKKVDNVRKIMDEKLKELGRIKKSEKIMTVLFITVLLLWMFGSKLNIDSTTVAVLGLVVAISTGIVSWKQFTGKKEIWDLLIWQGSFMMMSGQLNKFGIVDWISGLVKQNISGVSWWIALFLVAVAMYYSHYLFASNTVHFTALFSAFLAILISVGVPPIISIILLTNMSALSSGLTHYAVAHGSVFFATGYIDQKKWWKVGFIVSIFHVIIWYGIGMLWWKLIGLY</sequence>
<feature type="transmembrane region" description="Helical" evidence="6">
    <location>
        <begin position="459"/>
        <end position="479"/>
    </location>
</feature>
<dbReference type="Pfam" id="PF00939">
    <property type="entry name" value="Na_sulph_symp"/>
    <property type="match status" value="1"/>
</dbReference>
<keyword evidence="5 6" id="KW-0472">Membrane</keyword>
<evidence type="ECO:0000256" key="2">
    <source>
        <dbReference type="ARBA" id="ARBA00007349"/>
    </source>
</evidence>
<feature type="transmembrane region" description="Helical" evidence="6">
    <location>
        <begin position="20"/>
        <end position="37"/>
    </location>
</feature>
<feature type="transmembrane region" description="Helical" evidence="6">
    <location>
        <begin position="399"/>
        <end position="422"/>
    </location>
</feature>
<feature type="transmembrane region" description="Helical" evidence="6">
    <location>
        <begin position="309"/>
        <end position="326"/>
    </location>
</feature>
<dbReference type="PIRSF" id="PIRSF002457">
    <property type="entry name" value="DASS"/>
    <property type="match status" value="1"/>
</dbReference>
<evidence type="ECO:0000256" key="6">
    <source>
        <dbReference type="SAM" id="Phobius"/>
    </source>
</evidence>
<comment type="similarity">
    <text evidence="2">Belongs to the SLC13A/DASS transporter (TC 2.A.47) family. DIT1 subfamily.</text>
</comment>
<evidence type="ECO:0000256" key="1">
    <source>
        <dbReference type="ARBA" id="ARBA00004141"/>
    </source>
</evidence>
<evidence type="ECO:0000256" key="5">
    <source>
        <dbReference type="ARBA" id="ARBA00023136"/>
    </source>
</evidence>
<dbReference type="RefSeq" id="WP_406762895.1">
    <property type="nucleotide sequence ID" value="NZ_JBJIAB010000066.1"/>
</dbReference>
<evidence type="ECO:0000256" key="4">
    <source>
        <dbReference type="ARBA" id="ARBA00022989"/>
    </source>
</evidence>
<dbReference type="Proteomes" id="UP001623600">
    <property type="component" value="Unassembled WGS sequence"/>
</dbReference>
<feature type="transmembrane region" description="Helical" evidence="6">
    <location>
        <begin position="198"/>
        <end position="218"/>
    </location>
</feature>
<dbReference type="EMBL" id="JBJIAB010000066">
    <property type="protein sequence ID" value="MFL0168632.1"/>
    <property type="molecule type" value="Genomic_DNA"/>
</dbReference>
<proteinExistence type="inferred from homology"/>
<gene>
    <name evidence="7" type="ORF">ACJDTP_26580</name>
</gene>
<protein>
    <submittedName>
        <fullName evidence="7">DASS family sodium-coupled anion symporter</fullName>
    </submittedName>
</protein>